<dbReference type="GeneID" id="39607326"/>
<dbReference type="SUPFAM" id="SSF56112">
    <property type="entry name" value="Protein kinase-like (PK-like)"/>
    <property type="match status" value="1"/>
</dbReference>
<comment type="similarity">
    <text evidence="1">Belongs to the protein kinase superfamily. AGC Ser/Thr protein kinase family. PDPK1 subfamily.</text>
</comment>
<sequence>MGGDLSLSKALGGLRIANPDDTDTAPSQEGAASASLPVCDPPPTSSSDKQQAPARSGSQSSPSHLPSRDQYGAAINPGAPQQSTSTEDVSRLNAYRQPTSIYQPDVDRLAGQSFSSNGRPQSGQYHGSMSRTLPEDVRVSSQHEAQKNERSRSSMYGMPTRSDSRSVPGPAGPVPSRESSHSSRQGSQAPTTGTLPPRRSSKGMGGGYASASAATAPSRREPYGPEDSLPSSSEEWKDRGAAVGMRRDVDSHGKTVIRHVKKGVRDFSFGRVLGEGSYSTVYLATDRQTLKEYAIKVLEKRHIIKEKKIKYVNIEKDTLNRLTEHPGIVRLYYTFQDENSLYYVLDLCNGGELLGVLKKTGTFDVDCTRFYGAQILDAINYMHSRGVIHRDLKPENVLLDDNMHVKITDFGTAKLLKTPRELQGPAPTGGGPLDGSTRDQDGESRAASFVGTAEYVSPELLTSKNACKASDLWAFGCIIYQLLAGRPPFKAGTEYLTFQKIVNLEYEFPTGFPAAARDLVERCLVLDPARRLTVEHIKNHEFFDGHPFGKSLWRQQAPRLRPYNPAPQEPTLIQLNGHASSAPNTSNTARASLPTGPSTSNNAARPARIITELPPPTQLDIEWSPVLTRTNERIVKLGDLMVVSSPLPSSPHGKGGDHGEGHKKLSRFFGGSTTKKRQRLVMITSSGRIVLAPAGGEDKRAKQEISLLAPECSWRTQVDVKGQTVWCVNTDKSHYTFEDPKSSAGCRVVAFKQPQVSSTPAQEYKVRKEQTRYTQLKHYGRPLQLPYSSMQPQFRAGPGSYVPGTQQAPQRTPHPGPRRNGMGPTAPGPQQSAPMNRASMGSLPPHIPAQAVDLEKMTAARALKRRSRKPTDKELPEGIEDCLATGDSVAQRYRELRGVERRLDATLMRKRLDIADSLNRTTKRYKTLRIWVNNTVEDQVWQTNGLAVDTFDFTPNVEASYRVKIEGRLLDDGYDNSSDEPDGSDNGDDNSGSKSTSQRFTHFFKNLTVEFDTSRSRAAADQTVTWNKFDTAKPNHAKSPASTEADELTFKRNGDENMNITIKLTRQENPERHRVRPELAEIIDMVEATRQEAIMGVWDYIRASGLQEDEEKRHFRCDALLRKIVTRGDVGAIPNLGEYVDRLLEPLPPVSLPYTIRVDEAFHRNPQPTVYDVQVAVDDSFRSTTLPFVASPTYGNALKEIMALDDQLTTLVGAVANSKAKHSFFMSLGNDPAVFLQDWFSSQKRDLEIIVGEATRGGGEDASGEEWRRGGKDSVWATQNARESVNIMLAKPSR</sequence>
<feature type="binding site" evidence="10">
    <location>
        <position position="296"/>
    </location>
    <ligand>
        <name>ATP</name>
        <dbReference type="ChEBI" id="CHEBI:30616"/>
    </ligand>
</feature>
<evidence type="ECO:0000256" key="2">
    <source>
        <dbReference type="ARBA" id="ARBA00012513"/>
    </source>
</evidence>
<dbReference type="InterPro" id="IPR036885">
    <property type="entry name" value="SWIB_MDM2_dom_sf"/>
</dbReference>
<feature type="compositionally biased region" description="Acidic residues" evidence="11">
    <location>
        <begin position="972"/>
        <end position="988"/>
    </location>
</feature>
<dbReference type="InterPro" id="IPR017441">
    <property type="entry name" value="Protein_kinase_ATP_BS"/>
</dbReference>
<comment type="catalytic activity">
    <reaction evidence="8">
        <text>L-threonyl-[protein] + ATP = O-phospho-L-threonyl-[protein] + ADP + H(+)</text>
        <dbReference type="Rhea" id="RHEA:46608"/>
        <dbReference type="Rhea" id="RHEA-COMP:11060"/>
        <dbReference type="Rhea" id="RHEA-COMP:11605"/>
        <dbReference type="ChEBI" id="CHEBI:15378"/>
        <dbReference type="ChEBI" id="CHEBI:30013"/>
        <dbReference type="ChEBI" id="CHEBI:30616"/>
        <dbReference type="ChEBI" id="CHEBI:61977"/>
        <dbReference type="ChEBI" id="CHEBI:456216"/>
        <dbReference type="EC" id="2.7.11.1"/>
    </reaction>
</comment>
<dbReference type="PANTHER" id="PTHR24356:SF163">
    <property type="entry name" value="3-PHOSPHOINOSITIDE-DEPENDENT PROTEIN KINASE 1-RELATED"/>
    <property type="match status" value="1"/>
</dbReference>
<dbReference type="SMART" id="SM00151">
    <property type="entry name" value="SWIB"/>
    <property type="match status" value="1"/>
</dbReference>
<dbReference type="Pfam" id="PF00069">
    <property type="entry name" value="Pkinase"/>
    <property type="match status" value="1"/>
</dbReference>
<dbReference type="InterPro" id="IPR003121">
    <property type="entry name" value="SWIB_MDM2_domain"/>
</dbReference>
<dbReference type="CDD" id="cd05581">
    <property type="entry name" value="STKc_PDK1"/>
    <property type="match status" value="1"/>
</dbReference>
<dbReference type="GO" id="GO:0004674">
    <property type="term" value="F:protein serine/threonine kinase activity"/>
    <property type="evidence" value="ECO:0007669"/>
    <property type="project" value="UniProtKB-KW"/>
</dbReference>
<evidence type="ECO:0000256" key="7">
    <source>
        <dbReference type="ARBA" id="ARBA00022840"/>
    </source>
</evidence>
<dbReference type="InterPro" id="IPR011009">
    <property type="entry name" value="Kinase-like_dom_sf"/>
</dbReference>
<keyword evidence="4" id="KW-0808">Transferase</keyword>
<dbReference type="InterPro" id="IPR000719">
    <property type="entry name" value="Prot_kinase_dom"/>
</dbReference>
<dbReference type="Pfam" id="PF02201">
    <property type="entry name" value="SWIB"/>
    <property type="match status" value="1"/>
</dbReference>
<proteinExistence type="inferred from homology"/>
<feature type="compositionally biased region" description="Low complexity" evidence="11">
    <location>
        <begin position="56"/>
        <end position="65"/>
    </location>
</feature>
<dbReference type="EC" id="2.7.11.1" evidence="2"/>
<dbReference type="PROSITE" id="PS51925">
    <property type="entry name" value="SWIB_MDM2"/>
    <property type="match status" value="1"/>
</dbReference>
<accession>A0A3M9YFZ1</accession>
<feature type="region of interest" description="Disordered" evidence="11">
    <location>
        <begin position="971"/>
        <end position="997"/>
    </location>
</feature>
<dbReference type="SUPFAM" id="SSF47592">
    <property type="entry name" value="SWIB/MDM2 domain"/>
    <property type="match status" value="1"/>
</dbReference>
<feature type="region of interest" description="Disordered" evidence="11">
    <location>
        <begin position="576"/>
        <end position="605"/>
    </location>
</feature>
<dbReference type="EMBL" id="RBVV01000020">
    <property type="protein sequence ID" value="RNJ59085.1"/>
    <property type="molecule type" value="Genomic_DNA"/>
</dbReference>
<dbReference type="FunFam" id="1.10.510.10:FF:000163">
    <property type="entry name" value="3-phosphoinositide-dependent protein kinase 1"/>
    <property type="match status" value="1"/>
</dbReference>
<evidence type="ECO:0000256" key="4">
    <source>
        <dbReference type="ARBA" id="ARBA00022679"/>
    </source>
</evidence>
<feature type="region of interest" description="Disordered" evidence="11">
    <location>
        <begin position="647"/>
        <end position="668"/>
    </location>
</feature>
<protein>
    <recommendedName>
        <fullName evidence="2">non-specific serine/threonine protein kinase</fullName>
        <ecNumber evidence="2">2.7.11.1</ecNumber>
    </recommendedName>
</protein>
<dbReference type="InterPro" id="IPR008271">
    <property type="entry name" value="Ser/Thr_kinase_AS"/>
</dbReference>
<evidence type="ECO:0000256" key="10">
    <source>
        <dbReference type="PROSITE-ProRule" id="PRU10141"/>
    </source>
</evidence>
<dbReference type="SMART" id="SM00220">
    <property type="entry name" value="S_TKc"/>
    <property type="match status" value="1"/>
</dbReference>
<feature type="compositionally biased region" description="Polar residues" evidence="11">
    <location>
        <begin position="112"/>
        <end position="131"/>
    </location>
</feature>
<dbReference type="InterPro" id="IPR050236">
    <property type="entry name" value="Ser_Thr_kinase_AGC"/>
</dbReference>
<feature type="region of interest" description="Disordered" evidence="11">
    <location>
        <begin position="779"/>
        <end position="838"/>
    </location>
</feature>
<feature type="compositionally biased region" description="Basic and acidic residues" evidence="11">
    <location>
        <begin position="234"/>
        <end position="247"/>
    </location>
</feature>
<dbReference type="PANTHER" id="PTHR24356">
    <property type="entry name" value="SERINE/THREONINE-PROTEIN KINASE"/>
    <property type="match status" value="1"/>
</dbReference>
<feature type="compositionally biased region" description="Polar residues" evidence="11">
    <location>
        <begin position="576"/>
        <end position="603"/>
    </location>
</feature>
<keyword evidence="7 10" id="KW-0067">ATP-binding</keyword>
<evidence type="ECO:0000256" key="6">
    <source>
        <dbReference type="ARBA" id="ARBA00022777"/>
    </source>
</evidence>
<feature type="region of interest" description="Disordered" evidence="11">
    <location>
        <begin position="420"/>
        <end position="442"/>
    </location>
</feature>
<comment type="catalytic activity">
    <reaction evidence="9">
        <text>L-seryl-[protein] + ATP = O-phospho-L-seryl-[protein] + ADP + H(+)</text>
        <dbReference type="Rhea" id="RHEA:17989"/>
        <dbReference type="Rhea" id="RHEA-COMP:9863"/>
        <dbReference type="Rhea" id="RHEA-COMP:11604"/>
        <dbReference type="ChEBI" id="CHEBI:15378"/>
        <dbReference type="ChEBI" id="CHEBI:29999"/>
        <dbReference type="ChEBI" id="CHEBI:30616"/>
        <dbReference type="ChEBI" id="CHEBI:83421"/>
        <dbReference type="ChEBI" id="CHEBI:456216"/>
        <dbReference type="EC" id="2.7.11.1"/>
    </reaction>
</comment>
<dbReference type="InterPro" id="IPR019835">
    <property type="entry name" value="SWIB_domain"/>
</dbReference>
<evidence type="ECO:0000259" key="13">
    <source>
        <dbReference type="PROSITE" id="PS51925"/>
    </source>
</evidence>
<gene>
    <name evidence="14" type="primary">PKH3</name>
    <name evidence="14" type="ORF">D7B24_003637</name>
</gene>
<evidence type="ECO:0000256" key="9">
    <source>
        <dbReference type="ARBA" id="ARBA00048679"/>
    </source>
</evidence>
<dbReference type="Gene3D" id="1.10.510.10">
    <property type="entry name" value="Transferase(Phosphotransferase) domain 1"/>
    <property type="match status" value="1"/>
</dbReference>
<evidence type="ECO:0000256" key="1">
    <source>
        <dbReference type="ARBA" id="ARBA00010006"/>
    </source>
</evidence>
<evidence type="ECO:0000313" key="15">
    <source>
        <dbReference type="Proteomes" id="UP000267145"/>
    </source>
</evidence>
<evidence type="ECO:0000259" key="12">
    <source>
        <dbReference type="PROSITE" id="PS50011"/>
    </source>
</evidence>
<dbReference type="PROSITE" id="PS00107">
    <property type="entry name" value="PROTEIN_KINASE_ATP"/>
    <property type="match status" value="1"/>
</dbReference>
<dbReference type="FunFam" id="3.30.200.20:FF:000128">
    <property type="entry name" value="Serine/threonine-protein kinase ksg1"/>
    <property type="match status" value="1"/>
</dbReference>
<dbReference type="Gene3D" id="3.30.200.20">
    <property type="entry name" value="Phosphorylase Kinase, domain 1"/>
    <property type="match status" value="1"/>
</dbReference>
<dbReference type="GO" id="GO:0005524">
    <property type="term" value="F:ATP binding"/>
    <property type="evidence" value="ECO:0007669"/>
    <property type="project" value="UniProtKB-UniRule"/>
</dbReference>
<evidence type="ECO:0000256" key="5">
    <source>
        <dbReference type="ARBA" id="ARBA00022741"/>
    </source>
</evidence>
<evidence type="ECO:0000256" key="8">
    <source>
        <dbReference type="ARBA" id="ARBA00047899"/>
    </source>
</evidence>
<evidence type="ECO:0000256" key="3">
    <source>
        <dbReference type="ARBA" id="ARBA00022527"/>
    </source>
</evidence>
<keyword evidence="15" id="KW-1185">Reference proteome</keyword>
<feature type="domain" description="Protein kinase" evidence="12">
    <location>
        <begin position="267"/>
        <end position="543"/>
    </location>
</feature>
<dbReference type="Proteomes" id="UP000267145">
    <property type="component" value="Unassembled WGS sequence"/>
</dbReference>
<keyword evidence="6 14" id="KW-0418">Kinase</keyword>
<feature type="compositionally biased region" description="Basic and acidic residues" evidence="11">
    <location>
        <begin position="654"/>
        <end position="663"/>
    </location>
</feature>
<evidence type="ECO:0000313" key="14">
    <source>
        <dbReference type="EMBL" id="RNJ59085.1"/>
    </source>
</evidence>
<dbReference type="Gene3D" id="1.10.245.10">
    <property type="entry name" value="SWIB/MDM2 domain"/>
    <property type="match status" value="1"/>
</dbReference>
<dbReference type="InterPro" id="IPR039046">
    <property type="entry name" value="PDPK1"/>
</dbReference>
<keyword evidence="5 10" id="KW-0547">Nucleotide-binding</keyword>
<dbReference type="PROSITE" id="PS50011">
    <property type="entry name" value="PROTEIN_KINASE_DOM"/>
    <property type="match status" value="1"/>
</dbReference>
<reference evidence="14 15" key="1">
    <citation type="submission" date="2018-10" db="EMBL/GenBank/DDBJ databases">
        <title>Genome sequence of Verticillium nonalfalfae VnAa140.</title>
        <authorList>
            <person name="Stajich J.E."/>
            <person name="Kasson M.T."/>
        </authorList>
    </citation>
    <scope>NUCLEOTIDE SEQUENCE [LARGE SCALE GENOMIC DNA]</scope>
    <source>
        <strain evidence="14 15">VnAa140</strain>
    </source>
</reference>
<dbReference type="RefSeq" id="XP_028497243.1">
    <property type="nucleotide sequence ID" value="XM_028637824.1"/>
</dbReference>
<name>A0A3M9YFZ1_9PEZI</name>
<feature type="region of interest" description="Disordered" evidence="11">
    <location>
        <begin position="13"/>
        <end position="247"/>
    </location>
</feature>
<feature type="domain" description="DM2" evidence="13">
    <location>
        <begin position="1068"/>
        <end position="1146"/>
    </location>
</feature>
<dbReference type="CDD" id="cd10568">
    <property type="entry name" value="SWIB_like"/>
    <property type="match status" value="1"/>
</dbReference>
<organism evidence="14 15">
    <name type="scientific">Verticillium nonalfalfae</name>
    <dbReference type="NCBI Taxonomy" id="1051616"/>
    <lineage>
        <taxon>Eukaryota</taxon>
        <taxon>Fungi</taxon>
        <taxon>Dikarya</taxon>
        <taxon>Ascomycota</taxon>
        <taxon>Pezizomycotina</taxon>
        <taxon>Sordariomycetes</taxon>
        <taxon>Hypocreomycetidae</taxon>
        <taxon>Glomerellales</taxon>
        <taxon>Plectosphaerellaceae</taxon>
        <taxon>Verticillium</taxon>
    </lineage>
</organism>
<evidence type="ECO:0000256" key="11">
    <source>
        <dbReference type="SAM" id="MobiDB-lite"/>
    </source>
</evidence>
<dbReference type="PROSITE" id="PS00108">
    <property type="entry name" value="PROTEIN_KINASE_ST"/>
    <property type="match status" value="1"/>
</dbReference>
<keyword evidence="3" id="KW-0723">Serine/threonine-protein kinase</keyword>
<dbReference type="STRING" id="1051616.A0A3M9YFZ1"/>
<comment type="caution">
    <text evidence="14">The sequence shown here is derived from an EMBL/GenBank/DDBJ whole genome shotgun (WGS) entry which is preliminary data.</text>
</comment>
<dbReference type="GO" id="GO:0035556">
    <property type="term" value="P:intracellular signal transduction"/>
    <property type="evidence" value="ECO:0007669"/>
    <property type="project" value="TreeGrafter"/>
</dbReference>